<evidence type="ECO:0000313" key="2">
    <source>
        <dbReference type="EMBL" id="SUG48638.1"/>
    </source>
</evidence>
<keyword evidence="1" id="KW-0812">Transmembrane</keyword>
<evidence type="ECO:0000313" key="3">
    <source>
        <dbReference type="Proteomes" id="UP000254741"/>
    </source>
</evidence>
<sequence length="78" mass="8662">MEALLSTEVTRVELLLCKLIPYYFLGMLAMLICMLVSVFILGVPYRGSLLILFVITSLFLLSTLGMGLLISTNYSQPV</sequence>
<reference evidence="2 3" key="1">
    <citation type="submission" date="2018-06" db="EMBL/GenBank/DDBJ databases">
        <authorList>
            <consortium name="Pathogen Informatics"/>
            <person name="Doyle S."/>
        </authorList>
    </citation>
    <scope>NUCLEOTIDE SEQUENCE [LARGE SCALE GENOMIC DNA]</scope>
    <source>
        <strain evidence="2 3">NCTC8297</strain>
    </source>
</reference>
<evidence type="ECO:0000256" key="1">
    <source>
        <dbReference type="SAM" id="Phobius"/>
    </source>
</evidence>
<gene>
    <name evidence="2" type="primary">ybhS_3</name>
    <name evidence="2" type="ORF">NCTC8297_03942</name>
</gene>
<accession>A0A379TDF6</accession>
<name>A0A379TDF6_SALER</name>
<feature type="transmembrane region" description="Helical" evidence="1">
    <location>
        <begin position="20"/>
        <end position="42"/>
    </location>
</feature>
<keyword evidence="1" id="KW-0472">Membrane</keyword>
<organism evidence="2 3">
    <name type="scientific">Salmonella enterica subsp. arizonae</name>
    <dbReference type="NCBI Taxonomy" id="59203"/>
    <lineage>
        <taxon>Bacteria</taxon>
        <taxon>Pseudomonadati</taxon>
        <taxon>Pseudomonadota</taxon>
        <taxon>Gammaproteobacteria</taxon>
        <taxon>Enterobacterales</taxon>
        <taxon>Enterobacteriaceae</taxon>
        <taxon>Salmonella</taxon>
    </lineage>
</organism>
<dbReference type="AlphaFoldDB" id="A0A379TDF6"/>
<proteinExistence type="predicted"/>
<dbReference type="Proteomes" id="UP000254741">
    <property type="component" value="Unassembled WGS sequence"/>
</dbReference>
<feature type="transmembrane region" description="Helical" evidence="1">
    <location>
        <begin position="49"/>
        <end position="70"/>
    </location>
</feature>
<protein>
    <submittedName>
        <fullName evidence="2">ABC transport system permease component YbhS</fullName>
    </submittedName>
</protein>
<dbReference type="EMBL" id="UGXG01000002">
    <property type="protein sequence ID" value="SUG48638.1"/>
    <property type="molecule type" value="Genomic_DNA"/>
</dbReference>
<keyword evidence="1" id="KW-1133">Transmembrane helix</keyword>